<organism evidence="1 2">
    <name type="scientific">Candidatus Nanosyncoccus nanoralicus</name>
    <dbReference type="NCBI Taxonomy" id="2171996"/>
    <lineage>
        <taxon>Bacteria</taxon>
        <taxon>Candidatus Saccharimonadota</taxon>
        <taxon>Candidatus Nanosyncoccalia</taxon>
        <taxon>Candidatus Nanosyncoccales</taxon>
        <taxon>Candidatus Nanosyncoccaceae</taxon>
        <taxon>Candidatus Nanosyncoccus</taxon>
    </lineage>
</organism>
<dbReference type="PIRSF" id="PIRSF019169">
    <property type="entry name" value="PilM"/>
    <property type="match status" value="1"/>
</dbReference>
<dbReference type="Gene3D" id="3.30.1490.300">
    <property type="match status" value="1"/>
</dbReference>
<dbReference type="SUPFAM" id="SSF53067">
    <property type="entry name" value="Actin-like ATPase domain"/>
    <property type="match status" value="2"/>
</dbReference>
<name>A0ABY0FLF0_9BACT</name>
<dbReference type="PANTHER" id="PTHR32432:SF3">
    <property type="entry name" value="ETHANOLAMINE UTILIZATION PROTEIN EUTJ"/>
    <property type="match status" value="1"/>
</dbReference>
<evidence type="ECO:0000313" key="1">
    <source>
        <dbReference type="EMBL" id="RYC73681.1"/>
    </source>
</evidence>
<dbReference type="PANTHER" id="PTHR32432">
    <property type="entry name" value="CELL DIVISION PROTEIN FTSA-RELATED"/>
    <property type="match status" value="1"/>
</dbReference>
<gene>
    <name evidence="1" type="ORF">G3KMM_00247</name>
</gene>
<sequence length="348" mass="38052">MSLLHGVGDFFALDIGTNSIRMIQLSGNIEKGWVLEKFAYVPIDPKLTKDDSDAGRRRLGEIILGARQQAGIKTKNIAVGMPARKTYTAIIEVPNAPEKELVKTVKYEADQYVPMSVDDAKIDFAVLGVSPIDAKKAEILLSSVDNAYAESLLERIEGLGLNVIAQEPEPISMVRALAPVGVQDARMIIDLGETSTDLVVMYQDSPRLVRSIPGGLASFVKVVEDSLKVREDQARQFILKFGLAQDKLEGKVYNALSSTLENFALELTKSVRFFQNRYTGAQVGGIVLSGFSGIIPFIAEYIEMKTGVATIQGNPWQYVKVTPQQQQMLLPVASEFAVAIGLAERSND</sequence>
<protein>
    <recommendedName>
        <fullName evidence="3">Type IV pilus assembly protein PilM</fullName>
    </recommendedName>
</protein>
<dbReference type="InterPro" id="IPR050696">
    <property type="entry name" value="FtsA/MreB"/>
</dbReference>
<dbReference type="CDD" id="cd24049">
    <property type="entry name" value="ASKHA_NBD_PilM"/>
    <property type="match status" value="1"/>
</dbReference>
<evidence type="ECO:0000313" key="2">
    <source>
        <dbReference type="Proteomes" id="UP001191004"/>
    </source>
</evidence>
<dbReference type="Gene3D" id="3.30.420.40">
    <property type="match status" value="2"/>
</dbReference>
<keyword evidence="2" id="KW-1185">Reference proteome</keyword>
<comment type="caution">
    <text evidence="1">The sequence shown here is derived from an EMBL/GenBank/DDBJ whole genome shotgun (WGS) entry which is preliminary data.</text>
</comment>
<dbReference type="InterPro" id="IPR005883">
    <property type="entry name" value="PilM"/>
</dbReference>
<dbReference type="Proteomes" id="UP001191004">
    <property type="component" value="Unassembled WGS sequence"/>
</dbReference>
<dbReference type="EMBL" id="PRLL01000005">
    <property type="protein sequence ID" value="RYC73681.1"/>
    <property type="molecule type" value="Genomic_DNA"/>
</dbReference>
<dbReference type="InterPro" id="IPR043129">
    <property type="entry name" value="ATPase_NBD"/>
</dbReference>
<reference evidence="1 2" key="2">
    <citation type="journal article" date="2020" name="Cell Rep.">
        <title>Acquisition and Adaptation of Ultra-small Parasitic Reduced Genome Bacteria to Mammalian Hosts.</title>
        <authorList>
            <person name="McLean J.S."/>
            <person name="Bor B."/>
            <person name="Kerns K.A."/>
            <person name="Liu Q."/>
            <person name="To T.T."/>
            <person name="Solden L."/>
            <person name="Hendrickson E.L."/>
            <person name="Wrighton K."/>
            <person name="Shi W."/>
            <person name="He X."/>
        </authorList>
    </citation>
    <scope>NUCLEOTIDE SEQUENCE [LARGE SCALE GENOMIC DNA]</scope>
    <source>
        <strain evidence="1 2">TM7_KMM_G3_1_HOT_351</strain>
    </source>
</reference>
<accession>A0ABY0FLF0</accession>
<evidence type="ECO:0008006" key="3">
    <source>
        <dbReference type="Google" id="ProtNLM"/>
    </source>
</evidence>
<reference evidence="1 2" key="1">
    <citation type="journal article" date="2018" name="bioRxiv">
        <title>Evidence of independent acquisition and adaption of ultra-small bacteria to human hosts across the highly diverse yet reduced genomes of the phylum Saccharibacteria.</title>
        <authorList>
            <person name="McLean J.S."/>
            <person name="Bor B."/>
            <person name="To T.T."/>
            <person name="Liu Q."/>
            <person name="Kearns K.A."/>
            <person name="Solden L.M."/>
            <person name="Wrighton K.C."/>
            <person name="He X."/>
            <person name="Shi W."/>
        </authorList>
    </citation>
    <scope>NUCLEOTIDE SEQUENCE [LARGE SCALE GENOMIC DNA]</scope>
    <source>
        <strain evidence="1 2">TM7_KMM_G3_1_HOT_351</strain>
    </source>
</reference>
<dbReference type="Pfam" id="PF11104">
    <property type="entry name" value="PilM_2"/>
    <property type="match status" value="1"/>
</dbReference>
<dbReference type="RefSeq" id="WP_129604435.1">
    <property type="nucleotide sequence ID" value="NZ_PRLL01000005.1"/>
</dbReference>
<proteinExistence type="predicted"/>